<evidence type="ECO:0000256" key="1">
    <source>
        <dbReference type="SAM" id="Phobius"/>
    </source>
</evidence>
<accession>A0A4R8MLK5</accession>
<feature type="transmembrane region" description="Helical" evidence="1">
    <location>
        <begin position="154"/>
        <end position="172"/>
    </location>
</feature>
<dbReference type="GeneID" id="79828825"/>
<keyword evidence="1" id="KW-0472">Membrane</keyword>
<protein>
    <submittedName>
        <fullName evidence="2">Uncharacterized protein DUF4386</fullName>
    </submittedName>
</protein>
<dbReference type="RefSeq" id="WP_004785345.1">
    <property type="nucleotide sequence ID" value="NZ_RQGE01000009.1"/>
</dbReference>
<feature type="transmembrane region" description="Helical" evidence="1">
    <location>
        <begin position="89"/>
        <end position="114"/>
    </location>
</feature>
<feature type="transmembrane region" description="Helical" evidence="1">
    <location>
        <begin position="179"/>
        <end position="204"/>
    </location>
</feature>
<gene>
    <name evidence="2" type="ORF">CLV96_3563</name>
</gene>
<reference evidence="2 3" key="1">
    <citation type="submission" date="2019-03" db="EMBL/GenBank/DDBJ databases">
        <title>Genomic Encyclopedia of Archaeal and Bacterial Type Strains, Phase II (KMG-II): from individual species to whole genera.</title>
        <authorList>
            <person name="Goeker M."/>
        </authorList>
    </citation>
    <scope>NUCLEOTIDE SEQUENCE [LARGE SCALE GENOMIC DNA]</scope>
    <source>
        <strain evidence="2 3">DSM 21537</strain>
    </source>
</reference>
<name>A0A4R8MLK5_LEPME</name>
<dbReference type="Pfam" id="PF14329">
    <property type="entry name" value="DUF4386"/>
    <property type="match status" value="1"/>
</dbReference>
<comment type="caution">
    <text evidence="2">The sequence shown here is derived from an EMBL/GenBank/DDBJ whole genome shotgun (WGS) entry which is preliminary data.</text>
</comment>
<feature type="transmembrane region" description="Helical" evidence="1">
    <location>
        <begin position="12"/>
        <end position="36"/>
    </location>
</feature>
<dbReference type="STRING" id="1193051.LEP1GSC017_0786"/>
<dbReference type="EMBL" id="SORO01000003">
    <property type="protein sequence ID" value="TDY68006.1"/>
    <property type="molecule type" value="Genomic_DNA"/>
</dbReference>
<proteinExistence type="predicted"/>
<keyword evidence="3" id="KW-1185">Reference proteome</keyword>
<dbReference type="InterPro" id="IPR025495">
    <property type="entry name" value="DUF4386"/>
</dbReference>
<keyword evidence="1" id="KW-1133">Transmembrane helix</keyword>
<dbReference type="Proteomes" id="UP000294684">
    <property type="component" value="Unassembled WGS sequence"/>
</dbReference>
<keyword evidence="1" id="KW-0812">Transmembrane</keyword>
<sequence>MKKETTQWNRYVGIIFITIPFLVQIPYTILIVNFQYPDILRKSTETILTEFHKGGSSVVWTWWFFGISGLPLIFGYLHLYQISKSNHPLFSLAAVIFGIVSLFFQLIGLLRWVFVVPILTNLYFDPLSTDLVKAAVLVNFQAIHHLFGVLIGEHLGQLFTIFWMLMVSIMIWKDHLLPSWLAVFGMISSLVYFLAQWELFAIVIPNLKEIPFAGLLGSLCWLFWMVFLGIQILKKSFVSDKYGIKEH</sequence>
<feature type="transmembrane region" description="Helical" evidence="1">
    <location>
        <begin position="56"/>
        <end position="77"/>
    </location>
</feature>
<dbReference type="AlphaFoldDB" id="A0A4R8MLK5"/>
<organism evidence="2 3">
    <name type="scientific">Leptospira meyeri</name>
    <dbReference type="NCBI Taxonomy" id="29508"/>
    <lineage>
        <taxon>Bacteria</taxon>
        <taxon>Pseudomonadati</taxon>
        <taxon>Spirochaetota</taxon>
        <taxon>Spirochaetia</taxon>
        <taxon>Leptospirales</taxon>
        <taxon>Leptospiraceae</taxon>
        <taxon>Leptospira</taxon>
    </lineage>
</organism>
<dbReference type="OrthoDB" id="326446at2"/>
<evidence type="ECO:0000313" key="3">
    <source>
        <dbReference type="Proteomes" id="UP000294684"/>
    </source>
</evidence>
<evidence type="ECO:0000313" key="2">
    <source>
        <dbReference type="EMBL" id="TDY68006.1"/>
    </source>
</evidence>
<feature type="transmembrane region" description="Helical" evidence="1">
    <location>
        <begin position="210"/>
        <end position="233"/>
    </location>
</feature>